<keyword evidence="12" id="KW-1185">Reference proteome</keyword>
<dbReference type="OrthoDB" id="1933455at2759"/>
<feature type="domain" description="RING-Gid-type" evidence="10">
    <location>
        <begin position="446"/>
        <end position="515"/>
    </location>
</feature>
<evidence type="ECO:0000313" key="11">
    <source>
        <dbReference type="EMBL" id="RXK38290.1"/>
    </source>
</evidence>
<keyword evidence="6" id="KW-0862">Zinc</keyword>
<dbReference type="GO" id="GO:0043161">
    <property type="term" value="P:proteasome-mediated ubiquitin-dependent protein catabolic process"/>
    <property type="evidence" value="ECO:0007669"/>
    <property type="project" value="InterPro"/>
</dbReference>
<evidence type="ECO:0000256" key="3">
    <source>
        <dbReference type="ARBA" id="ARBA00022490"/>
    </source>
</evidence>
<gene>
    <name evidence="11" type="ORF">M231_04463</name>
</gene>
<dbReference type="InterPro" id="IPR044063">
    <property type="entry name" value="ZF_RING_GID"/>
</dbReference>
<feature type="region of interest" description="Disordered" evidence="8">
    <location>
        <begin position="122"/>
        <end position="152"/>
    </location>
</feature>
<dbReference type="EMBL" id="SDIL01000050">
    <property type="protein sequence ID" value="RXK38290.1"/>
    <property type="molecule type" value="Genomic_DNA"/>
</dbReference>
<dbReference type="GO" id="GO:0005634">
    <property type="term" value="C:nucleus"/>
    <property type="evidence" value="ECO:0007669"/>
    <property type="project" value="TreeGrafter"/>
</dbReference>
<dbReference type="GO" id="GO:0061630">
    <property type="term" value="F:ubiquitin protein ligase activity"/>
    <property type="evidence" value="ECO:0007669"/>
    <property type="project" value="InterPro"/>
</dbReference>
<dbReference type="CDD" id="cd16659">
    <property type="entry name" value="RING-Ubox_Emp"/>
    <property type="match status" value="1"/>
</dbReference>
<dbReference type="STRING" id="5217.A0A4Q1BKU0"/>
<evidence type="ECO:0000256" key="6">
    <source>
        <dbReference type="ARBA" id="ARBA00022833"/>
    </source>
</evidence>
<evidence type="ECO:0000259" key="10">
    <source>
        <dbReference type="PROSITE" id="PS51867"/>
    </source>
</evidence>
<comment type="similarity">
    <text evidence="2">Belongs to the FYV10 family.</text>
</comment>
<dbReference type="InterPro" id="IPR045098">
    <property type="entry name" value="Fyv10_fam"/>
</dbReference>
<evidence type="ECO:0000256" key="7">
    <source>
        <dbReference type="PROSITE-ProRule" id="PRU01215"/>
    </source>
</evidence>
<accession>A0A4Q1BKU0</accession>
<evidence type="ECO:0000259" key="9">
    <source>
        <dbReference type="PROSITE" id="PS50897"/>
    </source>
</evidence>
<dbReference type="InParanoid" id="A0A4Q1BKU0"/>
<dbReference type="InterPro" id="IPR006595">
    <property type="entry name" value="CTLH_C"/>
</dbReference>
<dbReference type="SMART" id="SM00757">
    <property type="entry name" value="CRA"/>
    <property type="match status" value="1"/>
</dbReference>
<dbReference type="GO" id="GO:0008270">
    <property type="term" value="F:zinc ion binding"/>
    <property type="evidence" value="ECO:0007669"/>
    <property type="project" value="UniProtKB-KW"/>
</dbReference>
<proteinExistence type="inferred from homology"/>
<name>A0A4Q1BKU0_TREME</name>
<dbReference type="Pfam" id="PF10607">
    <property type="entry name" value="CTLH"/>
    <property type="match status" value="1"/>
</dbReference>
<feature type="domain" description="CTLH" evidence="9">
    <location>
        <begin position="247"/>
        <end position="286"/>
    </location>
</feature>
<feature type="zinc finger region" description="RING-Gid-type" evidence="7">
    <location>
        <begin position="446"/>
        <end position="515"/>
    </location>
</feature>
<dbReference type="PANTHER" id="PTHR12170">
    <property type="entry name" value="MACROPHAGE ERYTHROBLAST ATTACHER-RELATED"/>
    <property type="match status" value="1"/>
</dbReference>
<dbReference type="PANTHER" id="PTHR12170:SF2">
    <property type="entry name" value="E3 UBIQUITIN-PROTEIN TRANSFERASE MAEA"/>
    <property type="match status" value="1"/>
</dbReference>
<dbReference type="InterPro" id="IPR013144">
    <property type="entry name" value="CRA_dom"/>
</dbReference>
<evidence type="ECO:0000256" key="1">
    <source>
        <dbReference type="ARBA" id="ARBA00004496"/>
    </source>
</evidence>
<keyword evidence="4" id="KW-0479">Metal-binding</keyword>
<organism evidence="11 12">
    <name type="scientific">Tremella mesenterica</name>
    <name type="common">Jelly fungus</name>
    <dbReference type="NCBI Taxonomy" id="5217"/>
    <lineage>
        <taxon>Eukaryota</taxon>
        <taxon>Fungi</taxon>
        <taxon>Dikarya</taxon>
        <taxon>Basidiomycota</taxon>
        <taxon>Agaricomycotina</taxon>
        <taxon>Tremellomycetes</taxon>
        <taxon>Tremellales</taxon>
        <taxon>Tremellaceae</taxon>
        <taxon>Tremella</taxon>
    </lineage>
</organism>
<evidence type="ECO:0000256" key="5">
    <source>
        <dbReference type="ARBA" id="ARBA00022771"/>
    </source>
</evidence>
<keyword evidence="5 7" id="KW-0863">Zinc-finger</keyword>
<comment type="subcellular location">
    <subcellularLocation>
        <location evidence="1">Cytoplasm</location>
    </subcellularLocation>
</comment>
<dbReference type="VEuPathDB" id="FungiDB:TREMEDRAFT_28694"/>
<comment type="caution">
    <text evidence="11">The sequence shown here is derived from an EMBL/GenBank/DDBJ whole genome shotgun (WGS) entry which is preliminary data.</text>
</comment>
<dbReference type="GO" id="GO:0034657">
    <property type="term" value="C:GID complex"/>
    <property type="evidence" value="ECO:0007669"/>
    <property type="project" value="TreeGrafter"/>
</dbReference>
<evidence type="ECO:0000256" key="8">
    <source>
        <dbReference type="SAM" id="MobiDB-lite"/>
    </source>
</evidence>
<dbReference type="PROSITE" id="PS50897">
    <property type="entry name" value="CTLH"/>
    <property type="match status" value="1"/>
</dbReference>
<dbReference type="FunCoup" id="A0A4Q1BKU0">
    <property type="interactions" value="414"/>
</dbReference>
<dbReference type="InterPro" id="IPR024964">
    <property type="entry name" value="CTLH/CRA"/>
</dbReference>
<feature type="compositionally biased region" description="Basic and acidic residues" evidence="8">
    <location>
        <begin position="137"/>
        <end position="152"/>
    </location>
</feature>
<dbReference type="PROSITE" id="PS51867">
    <property type="entry name" value="ZF_RING_GID"/>
    <property type="match status" value="1"/>
</dbReference>
<dbReference type="SMART" id="SM00668">
    <property type="entry name" value="CTLH"/>
    <property type="match status" value="1"/>
</dbReference>
<sequence>MLLEEPLIRTPYELLRRSHRSAQRQVEKDFIAVQALLQSLTKSLSKGSSGEEVIATAMNKIDQATDRIRGLRRKLDDLQPNEMTPTPLARRLAYLDKLTAASATLEIKEVETKDATDITKPDLIVDKDGDTPMESNPEIRDGNVGEEMKEGGGTRGQVTGMGGDHDGPMEVEVVVKGTSTPPVLEEGGEADKTLDRFIVDYLLRSGRMKAARALAEKENIEHLCDIKLFAELVKIENALLERHSCTEALAWCGENRGTLKKTKNNLEFTLRMQEFIELCRKRDIAGAIAYSRKSLSPWAGTHMVELRQAMTLLAFGERTGVNVYRSLYEPSRWDFVRAQFRDTFLTLYALPSQSLLALSLSAGLSSLRVPACAPYKPASPTRSTSSPVLPSGSMSIHGLDAALGLPAGDAPMSLDSILAAVRGNLGQNENRKEKEKEVDQSGNIDCPTCAENMKVLAAEVPLSHHMNSTIVCRISGEVMDSQNGPMAFPNGYVYSYNALAAMAKNNFGIVTCPRTKETCQFTKLRKVYIS</sequence>
<evidence type="ECO:0000313" key="12">
    <source>
        <dbReference type="Proteomes" id="UP000289152"/>
    </source>
</evidence>
<reference evidence="11 12" key="1">
    <citation type="submission" date="2016-06" db="EMBL/GenBank/DDBJ databases">
        <title>Evolution of pathogenesis and genome organization in the Tremellales.</title>
        <authorList>
            <person name="Cuomo C."/>
            <person name="Litvintseva A."/>
            <person name="Heitman J."/>
            <person name="Chen Y."/>
            <person name="Sun S."/>
            <person name="Springer D."/>
            <person name="Dromer F."/>
            <person name="Young S."/>
            <person name="Zeng Q."/>
            <person name="Chapman S."/>
            <person name="Gujja S."/>
            <person name="Saif S."/>
            <person name="Birren B."/>
        </authorList>
    </citation>
    <scope>NUCLEOTIDE SEQUENCE [LARGE SCALE GENOMIC DNA]</scope>
    <source>
        <strain evidence="11 12">ATCC 28783</strain>
    </source>
</reference>
<dbReference type="AlphaFoldDB" id="A0A4Q1BKU0"/>
<evidence type="ECO:0000256" key="2">
    <source>
        <dbReference type="ARBA" id="ARBA00010615"/>
    </source>
</evidence>
<keyword evidence="3" id="KW-0963">Cytoplasm</keyword>
<dbReference type="Proteomes" id="UP000289152">
    <property type="component" value="Unassembled WGS sequence"/>
</dbReference>
<evidence type="ECO:0008006" key="13">
    <source>
        <dbReference type="Google" id="ProtNLM"/>
    </source>
</evidence>
<dbReference type="GO" id="GO:0005737">
    <property type="term" value="C:cytoplasm"/>
    <property type="evidence" value="ECO:0007669"/>
    <property type="project" value="UniProtKB-SubCell"/>
</dbReference>
<protein>
    <recommendedName>
        <fullName evidence="13">Macrophage erythroblast attacher</fullName>
    </recommendedName>
</protein>
<evidence type="ECO:0000256" key="4">
    <source>
        <dbReference type="ARBA" id="ARBA00022723"/>
    </source>
</evidence>